<dbReference type="CDD" id="cd01650">
    <property type="entry name" value="RT_nLTR_like"/>
    <property type="match status" value="1"/>
</dbReference>
<dbReference type="InterPro" id="IPR000477">
    <property type="entry name" value="RT_dom"/>
</dbReference>
<dbReference type="PROSITE" id="PS50878">
    <property type="entry name" value="RT_POL"/>
    <property type="match status" value="1"/>
</dbReference>
<protein>
    <recommendedName>
        <fullName evidence="1">Reverse transcriptase domain-containing protein</fullName>
    </recommendedName>
</protein>
<dbReference type="InterPro" id="IPR005135">
    <property type="entry name" value="Endo/exonuclease/phosphatase"/>
</dbReference>
<gene>
    <name evidence="2" type="ORF">FOZ62_030164</name>
</gene>
<dbReference type="InterPro" id="IPR036691">
    <property type="entry name" value="Endo/exonu/phosph_ase_sf"/>
</dbReference>
<organism evidence="2 3">
    <name type="scientific">Perkinsus olseni</name>
    <name type="common">Perkinsus atlanticus</name>
    <dbReference type="NCBI Taxonomy" id="32597"/>
    <lineage>
        <taxon>Eukaryota</taxon>
        <taxon>Sar</taxon>
        <taxon>Alveolata</taxon>
        <taxon>Perkinsozoa</taxon>
        <taxon>Perkinsea</taxon>
        <taxon>Perkinsida</taxon>
        <taxon>Perkinsidae</taxon>
        <taxon>Perkinsus</taxon>
    </lineage>
</organism>
<dbReference type="Pfam" id="PF14529">
    <property type="entry name" value="Exo_endo_phos_2"/>
    <property type="match status" value="1"/>
</dbReference>
<name>A0A7J6TZ08_PEROL</name>
<dbReference type="GO" id="GO:0003824">
    <property type="term" value="F:catalytic activity"/>
    <property type="evidence" value="ECO:0007669"/>
    <property type="project" value="InterPro"/>
</dbReference>
<proteinExistence type="predicted"/>
<feature type="non-terminal residue" evidence="2">
    <location>
        <position position="1"/>
    </location>
</feature>
<reference evidence="2 3" key="1">
    <citation type="submission" date="2020-04" db="EMBL/GenBank/DDBJ databases">
        <title>Perkinsus olseni comparative genomics.</title>
        <authorList>
            <person name="Bogema D.R."/>
        </authorList>
    </citation>
    <scope>NUCLEOTIDE SEQUENCE [LARGE SCALE GENOMIC DNA]</scope>
    <source>
        <strain evidence="2">ATCC PRA-205</strain>
    </source>
</reference>
<dbReference type="PANTHER" id="PTHR19446">
    <property type="entry name" value="REVERSE TRANSCRIPTASES"/>
    <property type="match status" value="1"/>
</dbReference>
<accession>A0A7J6TZ08</accession>
<evidence type="ECO:0000313" key="2">
    <source>
        <dbReference type="EMBL" id="KAF4749847.1"/>
    </source>
</evidence>
<dbReference type="SUPFAM" id="SSF56672">
    <property type="entry name" value="DNA/RNA polymerases"/>
    <property type="match status" value="1"/>
</dbReference>
<sequence length="920" mass="101290">EPCSSSRKLVGYQYHGLRRDEEAAVLSRFGIKCHTVFASRDLAVVKGRNYGVASLYLHGTDLPRREVALVEIEEVMNSWPPTIPLYICADANAWHVGWGSVYTAANQHRQAWQRGEALVDWCWDKEVRILNDEVSLPTFESNRYHSWVDLTLLYGAPRDGVEPRWGVVDDLCGSDHRLLYVEFGDQEAVPAPRLAHRLVDVVKVIDGASRIPPDTSLSGITESLSALVKRFTPKAPAPSDTTWWTGELSRLKAKLRRAQRAFFRHKRLNGPDASSTVHYRGARDAAGRKFKAAVKEAKRVAARRFFTDLQHYSRCIKRGCPRIPPAAICAHGVNQADFLLRRLFPRDPDRDTEVEALRLRQRTEPVPAVTFSELREAANGLRRGAAPGEDDVSNDIVLDTLEVLKDSWSVQLTAALEAGVFPQEWKHSKGVFIHKSGRDPARPNGWRPICLVTSGSKLFERVILERLASCPQIRDRLESPVVHGFCKGKSVDTAALRIINAFRAGRKRSKRAPVALIQLDVQNAFPSVKHSHILATLARYDVPRYLIDIVESYLEGQSVAATYGSDEVTVGLERGVPQGSALGPFLFLLSTLPLVDAFSGMEEKGVSLTLYADDTTVVVSAGTGPSLVKRWRSAEALLLAWAADAGVSYEPAKSQALLPRTIGDDILSLDGTPVDIVKVVRVLGVLIDRRLSFQHHIKVKCAEAKAKLGRLRHLGWARAGITCKKVIKTYKVAIVPALSHAVPAWKEGLESVTAKSALLQVSAMVARIALQAPRNSSNAALCVAAGILPAHLELGRIAATRLAALGCATTLDRTLSVKGLTVHEGRDGGDTVQRWRALPTQPWHPWVSTTITEREEAKSYALEALRTKNAIFTDGSVVKDVKTGAAMVVYREGGEVYSNFWKLSPYATITDCELLGVLEA</sequence>
<evidence type="ECO:0000259" key="1">
    <source>
        <dbReference type="PROSITE" id="PS50878"/>
    </source>
</evidence>
<dbReference type="Proteomes" id="UP000574390">
    <property type="component" value="Unassembled WGS sequence"/>
</dbReference>
<dbReference type="SUPFAM" id="SSF56219">
    <property type="entry name" value="DNase I-like"/>
    <property type="match status" value="1"/>
</dbReference>
<feature type="domain" description="Reverse transcriptase" evidence="1">
    <location>
        <begin position="414"/>
        <end position="674"/>
    </location>
</feature>
<evidence type="ECO:0000313" key="3">
    <source>
        <dbReference type="Proteomes" id="UP000574390"/>
    </source>
</evidence>
<feature type="non-terminal residue" evidence="2">
    <location>
        <position position="920"/>
    </location>
</feature>
<comment type="caution">
    <text evidence="2">The sequence shown here is derived from an EMBL/GenBank/DDBJ whole genome shotgun (WGS) entry which is preliminary data.</text>
</comment>
<dbReference type="Gene3D" id="3.60.10.10">
    <property type="entry name" value="Endonuclease/exonuclease/phosphatase"/>
    <property type="match status" value="1"/>
</dbReference>
<dbReference type="Pfam" id="PF00078">
    <property type="entry name" value="RVT_1"/>
    <property type="match status" value="1"/>
</dbReference>
<dbReference type="AlphaFoldDB" id="A0A7J6TZ08"/>
<dbReference type="InterPro" id="IPR043502">
    <property type="entry name" value="DNA/RNA_pol_sf"/>
</dbReference>
<dbReference type="EMBL" id="JABANM010004044">
    <property type="protein sequence ID" value="KAF4749847.1"/>
    <property type="molecule type" value="Genomic_DNA"/>
</dbReference>